<evidence type="ECO:0000256" key="3">
    <source>
        <dbReference type="ARBA" id="ARBA00012515"/>
    </source>
</evidence>
<sequence>MSDLKDAAARALACLDLTNLNEDCTEEDVLALCDRAQTKHGPTAAICIWPQFVAAAKRRLAGTGIRIATVVNFPSGMEEADDVMEMAEQAVDDGADEIDVVTPYPKLLEGHPQEVAAIVRRVRKEAEGAQVKAILETGMLGSPELIRSASEQAIAGGAHFIKTSTGKVPINATLQSARIMLEAIKASDEEVGFKPAGGVKTTEDAAAYLALCDEIMGEGWATPATFRIGASGVLDALIATLDGADAPRAAEGY</sequence>
<reference evidence="8 9" key="1">
    <citation type="submission" date="2020-11" db="EMBL/GenBank/DDBJ databases">
        <title>Description of Pontivivens ytuae sp. nov. isolated from deep sea sediment of Mariana Trench.</title>
        <authorList>
            <person name="Wang Z."/>
            <person name="Sun Q.-L."/>
            <person name="Xu X.-D."/>
            <person name="Tang Y.-Z."/>
            <person name="Zhang J."/>
        </authorList>
    </citation>
    <scope>NUCLEOTIDE SEQUENCE [LARGE SCALE GENOMIC DNA]</scope>
    <source>
        <strain evidence="8 9">MT2928</strain>
    </source>
</reference>
<dbReference type="SMART" id="SM01133">
    <property type="entry name" value="DeoC"/>
    <property type="match status" value="1"/>
</dbReference>
<evidence type="ECO:0000256" key="6">
    <source>
        <dbReference type="ARBA" id="ARBA00048791"/>
    </source>
</evidence>
<comment type="catalytic activity">
    <reaction evidence="6">
        <text>2-deoxy-D-ribose 5-phosphate = D-glyceraldehyde 3-phosphate + acetaldehyde</text>
        <dbReference type="Rhea" id="RHEA:12821"/>
        <dbReference type="ChEBI" id="CHEBI:15343"/>
        <dbReference type="ChEBI" id="CHEBI:59776"/>
        <dbReference type="ChEBI" id="CHEBI:62877"/>
        <dbReference type="EC" id="4.1.2.4"/>
    </reaction>
</comment>
<evidence type="ECO:0000256" key="5">
    <source>
        <dbReference type="ARBA" id="ARBA00023270"/>
    </source>
</evidence>
<dbReference type="GO" id="GO:0005737">
    <property type="term" value="C:cytoplasm"/>
    <property type="evidence" value="ECO:0007669"/>
    <property type="project" value="InterPro"/>
</dbReference>
<dbReference type="GO" id="GO:0009264">
    <property type="term" value="P:deoxyribonucleotide catabolic process"/>
    <property type="evidence" value="ECO:0007669"/>
    <property type="project" value="UniProtKB-UniRule"/>
</dbReference>
<evidence type="ECO:0000256" key="1">
    <source>
        <dbReference type="ARBA" id="ARBA00004816"/>
    </source>
</evidence>
<evidence type="ECO:0000313" key="9">
    <source>
        <dbReference type="Proteomes" id="UP000594800"/>
    </source>
</evidence>
<dbReference type="EC" id="4.1.2.4" evidence="3 7"/>
<dbReference type="EMBL" id="CP064942">
    <property type="protein sequence ID" value="QPH55115.1"/>
    <property type="molecule type" value="Genomic_DNA"/>
</dbReference>
<dbReference type="PIRSF" id="PIRSF001357">
    <property type="entry name" value="DeoC"/>
    <property type="match status" value="1"/>
</dbReference>
<protein>
    <recommendedName>
        <fullName evidence="3 7">Deoxyribose-phosphate aldolase</fullName>
        <ecNumber evidence="3 7">4.1.2.4</ecNumber>
    </recommendedName>
</protein>
<dbReference type="Pfam" id="PF01791">
    <property type="entry name" value="DeoC"/>
    <property type="match status" value="1"/>
</dbReference>
<dbReference type="NCBIfam" id="TIGR00126">
    <property type="entry name" value="deoC"/>
    <property type="match status" value="1"/>
</dbReference>
<comment type="similarity">
    <text evidence="2">Belongs to the DeoC/FbaB aldolase family. DeoC type 2 subfamily.</text>
</comment>
<dbReference type="GO" id="GO:0016052">
    <property type="term" value="P:carbohydrate catabolic process"/>
    <property type="evidence" value="ECO:0007669"/>
    <property type="project" value="TreeGrafter"/>
</dbReference>
<dbReference type="InterPro" id="IPR002915">
    <property type="entry name" value="DeoC/FbaB/LacD_aldolase"/>
</dbReference>
<dbReference type="GO" id="GO:0004139">
    <property type="term" value="F:deoxyribose-phosphate aldolase activity"/>
    <property type="evidence" value="ECO:0007669"/>
    <property type="project" value="UniProtKB-UniRule"/>
</dbReference>
<keyword evidence="4 8" id="KW-0456">Lyase</keyword>
<dbReference type="InterPro" id="IPR011343">
    <property type="entry name" value="DeoC"/>
</dbReference>
<dbReference type="InterPro" id="IPR013785">
    <property type="entry name" value="Aldolase_TIM"/>
</dbReference>
<keyword evidence="9" id="KW-1185">Reference proteome</keyword>
<evidence type="ECO:0000313" key="8">
    <source>
        <dbReference type="EMBL" id="QPH55115.1"/>
    </source>
</evidence>
<dbReference type="SUPFAM" id="SSF51569">
    <property type="entry name" value="Aldolase"/>
    <property type="match status" value="1"/>
</dbReference>
<dbReference type="AlphaFoldDB" id="A0A7S9QDP7"/>
<evidence type="ECO:0000256" key="4">
    <source>
        <dbReference type="ARBA" id="ARBA00023239"/>
    </source>
</evidence>
<gene>
    <name evidence="8" type="primary">deoC</name>
    <name evidence="8" type="ORF">I0K15_05045</name>
</gene>
<evidence type="ECO:0000256" key="7">
    <source>
        <dbReference type="NCBIfam" id="TIGR00126"/>
    </source>
</evidence>
<organism evidence="8 9">
    <name type="scientific">Pontivivens ytuae</name>
    <dbReference type="NCBI Taxonomy" id="2789856"/>
    <lineage>
        <taxon>Bacteria</taxon>
        <taxon>Pseudomonadati</taxon>
        <taxon>Pseudomonadota</taxon>
        <taxon>Alphaproteobacteria</taxon>
        <taxon>Rhodobacterales</taxon>
        <taxon>Paracoccaceae</taxon>
        <taxon>Pontivivens</taxon>
    </lineage>
</organism>
<keyword evidence="5" id="KW-0704">Schiff base</keyword>
<evidence type="ECO:0000256" key="2">
    <source>
        <dbReference type="ARBA" id="ARBA00009473"/>
    </source>
</evidence>
<dbReference type="PANTHER" id="PTHR10889">
    <property type="entry name" value="DEOXYRIBOSE-PHOSPHATE ALDOLASE"/>
    <property type="match status" value="1"/>
</dbReference>
<dbReference type="CDD" id="cd00959">
    <property type="entry name" value="DeoC"/>
    <property type="match status" value="1"/>
</dbReference>
<dbReference type="Proteomes" id="UP000594800">
    <property type="component" value="Chromosome"/>
</dbReference>
<dbReference type="Gene3D" id="3.20.20.70">
    <property type="entry name" value="Aldolase class I"/>
    <property type="match status" value="1"/>
</dbReference>
<dbReference type="RefSeq" id="WP_196104314.1">
    <property type="nucleotide sequence ID" value="NZ_CP064942.1"/>
</dbReference>
<comment type="pathway">
    <text evidence="1">Carbohydrate degradation; 2-deoxy-D-ribose 1-phosphate degradation; D-glyceraldehyde 3-phosphate and acetaldehyde from 2-deoxy-alpha-D-ribose 1-phosphate: step 2/2.</text>
</comment>
<proteinExistence type="inferred from homology"/>
<dbReference type="KEGG" id="poz:I0K15_05045"/>
<name>A0A7S9QDP7_9RHOB</name>
<accession>A0A7S9QDP7</accession>
<dbReference type="PANTHER" id="PTHR10889:SF3">
    <property type="entry name" value="DEOXYRIBOSE-PHOSPHATE ALDOLASE"/>
    <property type="match status" value="1"/>
</dbReference>